<organism evidence="1 2">
    <name type="scientific">Anabarilius grahami</name>
    <name type="common">Kanglang fish</name>
    <name type="synonym">Barilius grahami</name>
    <dbReference type="NCBI Taxonomy" id="495550"/>
    <lineage>
        <taxon>Eukaryota</taxon>
        <taxon>Metazoa</taxon>
        <taxon>Chordata</taxon>
        <taxon>Craniata</taxon>
        <taxon>Vertebrata</taxon>
        <taxon>Euteleostomi</taxon>
        <taxon>Actinopterygii</taxon>
        <taxon>Neopterygii</taxon>
        <taxon>Teleostei</taxon>
        <taxon>Ostariophysi</taxon>
        <taxon>Cypriniformes</taxon>
        <taxon>Xenocyprididae</taxon>
        <taxon>Xenocypridinae</taxon>
        <taxon>Xenocypridinae incertae sedis</taxon>
        <taxon>Anabarilius</taxon>
    </lineage>
</organism>
<evidence type="ECO:0000313" key="1">
    <source>
        <dbReference type="EMBL" id="ROI16543.1"/>
    </source>
</evidence>
<sequence length="133" mass="15533">MLFIICRLHNTRDFSVTPRPPGQRATVTDLKYTFKMPHHKLSVTDSQYVNAHLEEPEERRKEVHLNALHSRGIVVISFSPRVRTRQVMQKAFIKETYYCTILNRAPVKLAPVSMAQLSTRGLRDPWETAWRCD</sequence>
<accession>A0A3N0XGT9</accession>
<dbReference type="AlphaFoldDB" id="A0A3N0XGT9"/>
<reference evidence="1 2" key="1">
    <citation type="submission" date="2018-10" db="EMBL/GenBank/DDBJ databases">
        <title>Genome assembly for a Yunnan-Guizhou Plateau 3E fish, Anabarilius grahami (Regan), and its evolutionary and genetic applications.</title>
        <authorList>
            <person name="Jiang W."/>
        </authorList>
    </citation>
    <scope>NUCLEOTIDE SEQUENCE [LARGE SCALE GENOMIC DNA]</scope>
    <source>
        <strain evidence="1">AG-KIZ</strain>
        <tissue evidence="1">Muscle</tissue>
    </source>
</reference>
<dbReference type="EMBL" id="RJVU01075100">
    <property type="protein sequence ID" value="ROI16543.1"/>
    <property type="molecule type" value="Genomic_DNA"/>
</dbReference>
<dbReference type="Proteomes" id="UP000281406">
    <property type="component" value="Unassembled WGS sequence"/>
</dbReference>
<gene>
    <name evidence="1" type="ORF">DPX16_2737</name>
</gene>
<evidence type="ECO:0000313" key="2">
    <source>
        <dbReference type="Proteomes" id="UP000281406"/>
    </source>
</evidence>
<comment type="caution">
    <text evidence="1">The sequence shown here is derived from an EMBL/GenBank/DDBJ whole genome shotgun (WGS) entry which is preliminary data.</text>
</comment>
<proteinExistence type="predicted"/>
<name>A0A3N0XGT9_ANAGA</name>
<protein>
    <submittedName>
        <fullName evidence="1">Uncharacterized protein</fullName>
    </submittedName>
</protein>
<keyword evidence="2" id="KW-1185">Reference proteome</keyword>